<dbReference type="EMBL" id="CAXIXY010000003">
    <property type="protein sequence ID" value="CAL2074557.1"/>
    <property type="molecule type" value="Genomic_DNA"/>
</dbReference>
<feature type="chain" id="PRO_5046568790" description="TonB C-terminal domain-containing protein" evidence="1">
    <location>
        <begin position="22"/>
        <end position="113"/>
    </location>
</feature>
<name>A0ABM9NQ01_9FLAO</name>
<accession>A0ABM9NQ01</accession>
<comment type="caution">
    <text evidence="2">The sequence shown here is derived from an EMBL/GenBank/DDBJ whole genome shotgun (WGS) entry which is preliminary data.</text>
</comment>
<evidence type="ECO:0000313" key="3">
    <source>
        <dbReference type="Proteomes" id="UP001497416"/>
    </source>
</evidence>
<evidence type="ECO:0008006" key="4">
    <source>
        <dbReference type="Google" id="ProtNLM"/>
    </source>
</evidence>
<dbReference type="RefSeq" id="WP_348709482.1">
    <property type="nucleotide sequence ID" value="NZ_CAXIXY010000003.1"/>
</dbReference>
<evidence type="ECO:0000313" key="2">
    <source>
        <dbReference type="EMBL" id="CAL2074557.1"/>
    </source>
</evidence>
<reference evidence="2 3" key="1">
    <citation type="submission" date="2024-05" db="EMBL/GenBank/DDBJ databases">
        <authorList>
            <person name="Duchaud E."/>
        </authorList>
    </citation>
    <scope>NUCLEOTIDE SEQUENCE [LARGE SCALE GENOMIC DNA]</scope>
    <source>
        <strain evidence="2">Ena-SAMPLE-TAB-13-05-2024-13:56:06:370-140302</strain>
    </source>
</reference>
<evidence type="ECO:0000256" key="1">
    <source>
        <dbReference type="SAM" id="SignalP"/>
    </source>
</evidence>
<organism evidence="2 3">
    <name type="scientific">Tenacibaculum platacis</name>
    <dbReference type="NCBI Taxonomy" id="3137852"/>
    <lineage>
        <taxon>Bacteria</taxon>
        <taxon>Pseudomonadati</taxon>
        <taxon>Bacteroidota</taxon>
        <taxon>Flavobacteriia</taxon>
        <taxon>Flavobacteriales</taxon>
        <taxon>Flavobacteriaceae</taxon>
        <taxon>Tenacibaculum</taxon>
    </lineage>
</organism>
<sequence length="113" mass="12743">MKSIKFVLVAILITFSNVILASTNPTEDKVKMTVISKQISKLLENPSFPVERNSSITVRFTVNNNNEIVVLSVEAAHDKELIESYIKSRLNYKKLKSNVKSSIYTLPIKMVSL</sequence>
<keyword evidence="3" id="KW-1185">Reference proteome</keyword>
<keyword evidence="1" id="KW-0732">Signal</keyword>
<gene>
    <name evidence="2" type="ORF">T190607A01A_10006</name>
</gene>
<feature type="signal peptide" evidence="1">
    <location>
        <begin position="1"/>
        <end position="21"/>
    </location>
</feature>
<proteinExistence type="predicted"/>
<dbReference type="Proteomes" id="UP001497416">
    <property type="component" value="Unassembled WGS sequence"/>
</dbReference>
<protein>
    <recommendedName>
        <fullName evidence="4">TonB C-terminal domain-containing protein</fullName>
    </recommendedName>
</protein>